<dbReference type="AlphaFoldDB" id="A0ABD5W0V5"/>
<gene>
    <name evidence="1" type="ORF">ACFQQG_06205</name>
</gene>
<name>A0ABD5W0V5_9EURY</name>
<dbReference type="GeneID" id="76629765"/>
<evidence type="ECO:0000313" key="2">
    <source>
        <dbReference type="Proteomes" id="UP001596445"/>
    </source>
</evidence>
<protein>
    <recommendedName>
        <fullName evidence="3">Regulatory protein, FmdB family</fullName>
    </recommendedName>
</protein>
<dbReference type="RefSeq" id="WP_267163628.1">
    <property type="nucleotide sequence ID" value="NZ_CP112972.1"/>
</dbReference>
<sequence length="41" mass="4310">MPAFDTYTCNECGTAFKAMAGANAAESGYCSPVCERAGKER</sequence>
<evidence type="ECO:0000313" key="1">
    <source>
        <dbReference type="EMBL" id="MFC7057836.1"/>
    </source>
</evidence>
<accession>A0ABD5W0V5</accession>
<dbReference type="Proteomes" id="UP001596445">
    <property type="component" value="Unassembled WGS sequence"/>
</dbReference>
<evidence type="ECO:0008006" key="3">
    <source>
        <dbReference type="Google" id="ProtNLM"/>
    </source>
</evidence>
<comment type="caution">
    <text evidence="1">The sequence shown here is derived from an EMBL/GenBank/DDBJ whole genome shotgun (WGS) entry which is preliminary data.</text>
</comment>
<dbReference type="EMBL" id="JBHSZI010000001">
    <property type="protein sequence ID" value="MFC7057836.1"/>
    <property type="molecule type" value="Genomic_DNA"/>
</dbReference>
<keyword evidence="2" id="KW-1185">Reference proteome</keyword>
<proteinExistence type="predicted"/>
<reference evidence="1 2" key="1">
    <citation type="journal article" date="2019" name="Int. J. Syst. Evol. Microbiol.">
        <title>The Global Catalogue of Microorganisms (GCM) 10K type strain sequencing project: providing services to taxonomists for standard genome sequencing and annotation.</title>
        <authorList>
            <consortium name="The Broad Institute Genomics Platform"/>
            <consortium name="The Broad Institute Genome Sequencing Center for Infectious Disease"/>
            <person name="Wu L."/>
            <person name="Ma J."/>
        </authorList>
    </citation>
    <scope>NUCLEOTIDE SEQUENCE [LARGE SCALE GENOMIC DNA]</scope>
    <source>
        <strain evidence="1 2">JCM 30072</strain>
    </source>
</reference>
<organism evidence="1 2">
    <name type="scientific">Halovenus salina</name>
    <dbReference type="NCBI Taxonomy" id="1510225"/>
    <lineage>
        <taxon>Archaea</taxon>
        <taxon>Methanobacteriati</taxon>
        <taxon>Methanobacteriota</taxon>
        <taxon>Stenosarchaea group</taxon>
        <taxon>Halobacteria</taxon>
        <taxon>Halobacteriales</taxon>
        <taxon>Haloarculaceae</taxon>
        <taxon>Halovenus</taxon>
    </lineage>
</organism>